<evidence type="ECO:0000313" key="3">
    <source>
        <dbReference type="Proteomes" id="UP000294894"/>
    </source>
</evidence>
<keyword evidence="1" id="KW-0732">Signal</keyword>
<name>A0A4P7GKW9_9ACTN</name>
<keyword evidence="3" id="KW-1185">Reference proteome</keyword>
<evidence type="ECO:0000313" key="2">
    <source>
        <dbReference type="EMBL" id="QBR92748.1"/>
    </source>
</evidence>
<dbReference type="InterPro" id="IPR006311">
    <property type="entry name" value="TAT_signal"/>
</dbReference>
<dbReference type="Proteomes" id="UP000294894">
    <property type="component" value="Chromosome"/>
</dbReference>
<organism evidence="2 3">
    <name type="scientific">Nocardioides euryhalodurans</name>
    <dbReference type="NCBI Taxonomy" id="2518370"/>
    <lineage>
        <taxon>Bacteria</taxon>
        <taxon>Bacillati</taxon>
        <taxon>Actinomycetota</taxon>
        <taxon>Actinomycetes</taxon>
        <taxon>Propionibacteriales</taxon>
        <taxon>Nocardioidaceae</taxon>
        <taxon>Nocardioides</taxon>
    </lineage>
</organism>
<dbReference type="RefSeq" id="WP_135077472.1">
    <property type="nucleotide sequence ID" value="NZ_CP038267.1"/>
</dbReference>
<dbReference type="EMBL" id="CP038267">
    <property type="protein sequence ID" value="QBR92748.1"/>
    <property type="molecule type" value="Genomic_DNA"/>
</dbReference>
<feature type="chain" id="PRO_5020716398" evidence="1">
    <location>
        <begin position="31"/>
        <end position="81"/>
    </location>
</feature>
<feature type="signal peptide" evidence="1">
    <location>
        <begin position="1"/>
        <end position="30"/>
    </location>
</feature>
<evidence type="ECO:0000256" key="1">
    <source>
        <dbReference type="SAM" id="SignalP"/>
    </source>
</evidence>
<protein>
    <submittedName>
        <fullName evidence="2">Twin-arginine translocation signal domain-containing protein</fullName>
    </submittedName>
</protein>
<dbReference type="KEGG" id="noy:EXE57_11010"/>
<dbReference type="AlphaFoldDB" id="A0A4P7GKW9"/>
<dbReference type="OrthoDB" id="3789494at2"/>
<dbReference type="PROSITE" id="PS51318">
    <property type="entry name" value="TAT"/>
    <property type="match status" value="1"/>
</dbReference>
<dbReference type="NCBIfam" id="TIGR01409">
    <property type="entry name" value="TAT_signal_seq"/>
    <property type="match status" value="1"/>
</dbReference>
<reference evidence="2 3" key="1">
    <citation type="submission" date="2019-03" db="EMBL/GenBank/DDBJ databases">
        <title>Three New Species of Nocardioides, Nocardioides euryhalodurans sp. nov., Nocardioides seonyuensis sp. nov. and Nocardioides eburneoflavus sp. nov., Iolated from Soil.</title>
        <authorList>
            <person name="Roh S.G."/>
            <person name="Lee C."/>
            <person name="Kim M.-K."/>
            <person name="Kim S.B."/>
        </authorList>
    </citation>
    <scope>NUCLEOTIDE SEQUENCE [LARGE SCALE GENOMIC DNA]</scope>
    <source>
        <strain evidence="2 3">MMS17-SY117</strain>
    </source>
</reference>
<proteinExistence type="predicted"/>
<sequence>MTDTSRRKFLAATGAGAVAGTVAAAGSAQAATPHADSAQESVVAYVPDHRRSELHVLVGEREVVVHDRDLVTRILNAAGGN</sequence>
<accession>A0A4P7GKW9</accession>
<dbReference type="InterPro" id="IPR019546">
    <property type="entry name" value="TAT_signal_bac_arc"/>
</dbReference>
<gene>
    <name evidence="2" type="ORF">EXE57_11010</name>
</gene>